<dbReference type="InterPro" id="IPR048280">
    <property type="entry name" value="COX6B-like"/>
</dbReference>
<dbReference type="PANTHER" id="PTHR46690:SF1">
    <property type="entry name" value="CYTOCHROME C OXIDASE ASSEMBLY FACTOR 6 HOMOLOG"/>
    <property type="match status" value="1"/>
</dbReference>
<keyword evidence="2" id="KW-0496">Mitochondrion</keyword>
<dbReference type="EMBL" id="JBAMIC010000008">
    <property type="protein sequence ID" value="KAK7104308.1"/>
    <property type="molecule type" value="Genomic_DNA"/>
</dbReference>
<dbReference type="Gene3D" id="1.10.10.140">
    <property type="entry name" value="Cytochrome c oxidase, subunit VIb"/>
    <property type="match status" value="1"/>
</dbReference>
<evidence type="ECO:0008006" key="6">
    <source>
        <dbReference type="Google" id="ProtNLM"/>
    </source>
</evidence>
<dbReference type="GO" id="GO:0042775">
    <property type="term" value="P:mitochondrial ATP synthesis coupled electron transport"/>
    <property type="evidence" value="ECO:0007669"/>
    <property type="project" value="TreeGrafter"/>
</dbReference>
<gene>
    <name evidence="4" type="ORF">V1264_019048</name>
</gene>
<sequence>MSFPKSEERKKCWDARDEYWQCMTDNNEDQTKCSAPRTQFEANCVKQWVKYFDRRRDYLKYKAKIEKGFDPVEIEREKAKGNL</sequence>
<name>A0AAN9BFR0_9CAEN</name>
<dbReference type="GO" id="GO:0008535">
    <property type="term" value="P:respiratory chain complex IV assembly"/>
    <property type="evidence" value="ECO:0007669"/>
    <property type="project" value="InterPro"/>
</dbReference>
<evidence type="ECO:0000256" key="3">
    <source>
        <dbReference type="ARBA" id="ARBA00023157"/>
    </source>
</evidence>
<dbReference type="Pfam" id="PF02297">
    <property type="entry name" value="COX6B"/>
    <property type="match status" value="1"/>
</dbReference>
<dbReference type="GO" id="GO:0005739">
    <property type="term" value="C:mitochondrion"/>
    <property type="evidence" value="ECO:0007669"/>
    <property type="project" value="UniProtKB-SubCell"/>
</dbReference>
<dbReference type="AlphaFoldDB" id="A0AAN9BFR0"/>
<evidence type="ECO:0000256" key="1">
    <source>
        <dbReference type="ARBA" id="ARBA00004173"/>
    </source>
</evidence>
<evidence type="ECO:0000256" key="2">
    <source>
        <dbReference type="ARBA" id="ARBA00023128"/>
    </source>
</evidence>
<evidence type="ECO:0000313" key="5">
    <source>
        <dbReference type="Proteomes" id="UP001374579"/>
    </source>
</evidence>
<dbReference type="SUPFAM" id="SSF47694">
    <property type="entry name" value="Cytochrome c oxidase subunit h"/>
    <property type="match status" value="1"/>
</dbReference>
<reference evidence="4 5" key="1">
    <citation type="submission" date="2024-02" db="EMBL/GenBank/DDBJ databases">
        <title>Chromosome-scale genome assembly of the rough periwinkle Littorina saxatilis.</title>
        <authorList>
            <person name="De Jode A."/>
            <person name="Faria R."/>
            <person name="Formenti G."/>
            <person name="Sims Y."/>
            <person name="Smith T.P."/>
            <person name="Tracey A."/>
            <person name="Wood J.M.D."/>
            <person name="Zagrodzka Z.B."/>
            <person name="Johannesson K."/>
            <person name="Butlin R.K."/>
            <person name="Leder E.H."/>
        </authorList>
    </citation>
    <scope>NUCLEOTIDE SEQUENCE [LARGE SCALE GENOMIC DNA]</scope>
    <source>
        <strain evidence="4">Snail1</strain>
        <tissue evidence="4">Muscle</tissue>
    </source>
</reference>
<comment type="subcellular location">
    <subcellularLocation>
        <location evidence="1">Mitochondrion</location>
    </subcellularLocation>
</comment>
<proteinExistence type="predicted"/>
<keyword evidence="5" id="KW-1185">Reference proteome</keyword>
<dbReference type="InterPro" id="IPR036549">
    <property type="entry name" value="CX6/COA6-like_sf"/>
</dbReference>
<keyword evidence="3" id="KW-1015">Disulfide bond</keyword>
<accession>A0AAN9BFR0</accession>
<dbReference type="InterPro" id="IPR042289">
    <property type="entry name" value="COA6"/>
</dbReference>
<dbReference type="PROSITE" id="PS51808">
    <property type="entry name" value="CHCH"/>
    <property type="match status" value="1"/>
</dbReference>
<organism evidence="4 5">
    <name type="scientific">Littorina saxatilis</name>
    <dbReference type="NCBI Taxonomy" id="31220"/>
    <lineage>
        <taxon>Eukaryota</taxon>
        <taxon>Metazoa</taxon>
        <taxon>Spiralia</taxon>
        <taxon>Lophotrochozoa</taxon>
        <taxon>Mollusca</taxon>
        <taxon>Gastropoda</taxon>
        <taxon>Caenogastropoda</taxon>
        <taxon>Littorinimorpha</taxon>
        <taxon>Littorinoidea</taxon>
        <taxon>Littorinidae</taxon>
        <taxon>Littorina</taxon>
    </lineage>
</organism>
<protein>
    <recommendedName>
        <fullName evidence="6">Cytochrome c oxidase assembly factor 6 homolog</fullName>
    </recommendedName>
</protein>
<evidence type="ECO:0000313" key="4">
    <source>
        <dbReference type="EMBL" id="KAK7104308.1"/>
    </source>
</evidence>
<comment type="caution">
    <text evidence="4">The sequence shown here is derived from an EMBL/GenBank/DDBJ whole genome shotgun (WGS) entry which is preliminary data.</text>
</comment>
<dbReference type="PANTHER" id="PTHR46690">
    <property type="entry name" value="CYTOCHROME C OXIDASE ASSEMBLY FACTOR 6 HOMOLOG"/>
    <property type="match status" value="1"/>
</dbReference>
<dbReference type="Proteomes" id="UP001374579">
    <property type="component" value="Unassembled WGS sequence"/>
</dbReference>